<dbReference type="AlphaFoldDB" id="A0A8S0ZBF0"/>
<name>A0A8S0ZBF0_ARCPL</name>
<comment type="caution">
    <text evidence="1">The sequence shown here is derived from an EMBL/GenBank/DDBJ whole genome shotgun (WGS) entry which is preliminary data.</text>
</comment>
<protein>
    <submittedName>
        <fullName evidence="1">Uncharacterized protein</fullName>
    </submittedName>
</protein>
<sequence length="67" mass="7469">MDERGRRVAGGAGWCGSMGGGWRQSRPARRAVLRCRPRADRRPALGAAPPQYQVWVCVYWTHTGECP</sequence>
<evidence type="ECO:0000313" key="2">
    <source>
        <dbReference type="Proteomes" id="UP000494256"/>
    </source>
</evidence>
<gene>
    <name evidence="1" type="ORF">APLA_LOCUS3388</name>
</gene>
<accession>A0A8S0ZBF0</accession>
<dbReference type="OrthoDB" id="6475849at2759"/>
<proteinExistence type="predicted"/>
<organism evidence="1 2">
    <name type="scientific">Arctia plantaginis</name>
    <name type="common">Wood tiger moth</name>
    <name type="synonym">Phalaena plantaginis</name>
    <dbReference type="NCBI Taxonomy" id="874455"/>
    <lineage>
        <taxon>Eukaryota</taxon>
        <taxon>Metazoa</taxon>
        <taxon>Ecdysozoa</taxon>
        <taxon>Arthropoda</taxon>
        <taxon>Hexapoda</taxon>
        <taxon>Insecta</taxon>
        <taxon>Pterygota</taxon>
        <taxon>Neoptera</taxon>
        <taxon>Endopterygota</taxon>
        <taxon>Lepidoptera</taxon>
        <taxon>Glossata</taxon>
        <taxon>Ditrysia</taxon>
        <taxon>Noctuoidea</taxon>
        <taxon>Erebidae</taxon>
        <taxon>Arctiinae</taxon>
        <taxon>Arctia</taxon>
    </lineage>
</organism>
<evidence type="ECO:0000313" key="1">
    <source>
        <dbReference type="EMBL" id="CAB3228155.1"/>
    </source>
</evidence>
<dbReference type="EMBL" id="CADEBD010000282">
    <property type="protein sequence ID" value="CAB3228155.1"/>
    <property type="molecule type" value="Genomic_DNA"/>
</dbReference>
<reference evidence="1 2" key="1">
    <citation type="submission" date="2020-04" db="EMBL/GenBank/DDBJ databases">
        <authorList>
            <person name="Wallbank WR R."/>
            <person name="Pardo Diaz C."/>
            <person name="Kozak K."/>
            <person name="Martin S."/>
            <person name="Jiggins C."/>
            <person name="Moest M."/>
            <person name="Warren A I."/>
            <person name="Byers J.R.P. K."/>
            <person name="Montejo-Kovacevich G."/>
            <person name="Yen C E."/>
        </authorList>
    </citation>
    <scope>NUCLEOTIDE SEQUENCE [LARGE SCALE GENOMIC DNA]</scope>
</reference>
<dbReference type="Proteomes" id="UP000494256">
    <property type="component" value="Unassembled WGS sequence"/>
</dbReference>